<evidence type="ECO:0000256" key="1">
    <source>
        <dbReference type="SAM" id="MobiDB-lite"/>
    </source>
</evidence>
<keyword evidence="3" id="KW-1185">Reference proteome</keyword>
<evidence type="ECO:0000313" key="2">
    <source>
        <dbReference type="EMBL" id="CAK3793245.1"/>
    </source>
</evidence>
<accession>A0AAI8VVQ8</accession>
<comment type="caution">
    <text evidence="2">The sequence shown here is derived from an EMBL/GenBank/DDBJ whole genome shotgun (WGS) entry which is preliminary data.</text>
</comment>
<proteinExistence type="predicted"/>
<reference evidence="2" key="1">
    <citation type="submission" date="2023-11" db="EMBL/GenBank/DDBJ databases">
        <authorList>
            <person name="Alioto T."/>
            <person name="Alioto T."/>
            <person name="Gomez Garrido J."/>
        </authorList>
    </citation>
    <scope>NUCLEOTIDE SEQUENCE</scope>
</reference>
<dbReference type="Proteomes" id="UP001296104">
    <property type="component" value="Unassembled WGS sequence"/>
</dbReference>
<dbReference type="AlphaFoldDB" id="A0AAI8VVQ8"/>
<dbReference type="EMBL" id="CAVMBE010000002">
    <property type="protein sequence ID" value="CAK3793245.1"/>
    <property type="molecule type" value="Genomic_DNA"/>
</dbReference>
<gene>
    <name evidence="2" type="ORF">LECACI_7A000738</name>
</gene>
<sequence>MFSNRHQMLAQAPIERRVLDAQTYWIPQFLIAVTPELQPEHLKPKGTQAWLNRITNDIRTLETFRSAMTQLNLRSSDFPADVKDEGGRVVEFLNPFSLVDLQRDILWHQLRILEGVRRETTALSEAESHALDEVLQLRDTYVENVQREETNRQQWAQGLEAHKACDTGAQRTERVGQWVRGVDPALFSPSSRSYGQDTPTPAPRVPGRSGMPTSGNAHSPALNLPPAGLSPYPAPNAPEPGPGPMFWPNPMGLDAFKPSATNGLAYPYPYPMTQGRAFGNAVYPGQIHPLPAYTSMERPTYPAPNHLGGNMGGMLPPDTVQHSVRQSFEARTLTYPAPDVYPNGTGHTRDGMSAATPRFNPPMANTLQSMNGFVVPRMGGPVQPAHFYNPGTLVRGMVLRMAQMQNSAYHAQRSMPGRYPPAVPTAGAYEHGRPLYGHLTQSYTTGTGDGGSQQTAIKAETPIKQEPSS</sequence>
<organism evidence="2 3">
    <name type="scientific">Lecanosticta acicola</name>
    <dbReference type="NCBI Taxonomy" id="111012"/>
    <lineage>
        <taxon>Eukaryota</taxon>
        <taxon>Fungi</taxon>
        <taxon>Dikarya</taxon>
        <taxon>Ascomycota</taxon>
        <taxon>Pezizomycotina</taxon>
        <taxon>Dothideomycetes</taxon>
        <taxon>Dothideomycetidae</taxon>
        <taxon>Mycosphaerellales</taxon>
        <taxon>Mycosphaerellaceae</taxon>
        <taxon>Lecanosticta</taxon>
    </lineage>
</organism>
<feature type="compositionally biased region" description="Polar residues" evidence="1">
    <location>
        <begin position="188"/>
        <end position="199"/>
    </location>
</feature>
<protein>
    <submittedName>
        <fullName evidence="2">Uncharacterized protein</fullName>
    </submittedName>
</protein>
<name>A0AAI8VVQ8_9PEZI</name>
<evidence type="ECO:0000313" key="3">
    <source>
        <dbReference type="Proteomes" id="UP001296104"/>
    </source>
</evidence>
<feature type="region of interest" description="Disordered" evidence="1">
    <location>
        <begin position="186"/>
        <end position="237"/>
    </location>
</feature>
<feature type="region of interest" description="Disordered" evidence="1">
    <location>
        <begin position="441"/>
        <end position="469"/>
    </location>
</feature>